<dbReference type="EMBL" id="JBHSNA010000011">
    <property type="protein sequence ID" value="MFC5567139.1"/>
    <property type="molecule type" value="Genomic_DNA"/>
</dbReference>
<sequence length="166" mass="17664">MSLATDPRGGRRAALAILTLGGAAVLGLLARQGWAENPPGPPVEVLGRPVDADTLQLGRDLYAAQCAACHGADLEGQPDWQVRGPDGRMPAPPHDASGHTWHHSDQALLRIIRDGLGALVPGYQSDMPVFGEVLSDAETEAVLAFIKSTWPERERAYQAEATRNDG</sequence>
<dbReference type="PANTHER" id="PTHR35008:SF4">
    <property type="entry name" value="BLL4482 PROTEIN"/>
    <property type="match status" value="1"/>
</dbReference>
<gene>
    <name evidence="6" type="ORF">ACFPOC_12045</name>
</gene>
<dbReference type="InterPro" id="IPR036909">
    <property type="entry name" value="Cyt_c-like_dom_sf"/>
</dbReference>
<name>A0ABW0SER8_9RHOB</name>
<protein>
    <submittedName>
        <fullName evidence="6">C-type cytochrome</fullName>
    </submittedName>
</protein>
<evidence type="ECO:0000313" key="7">
    <source>
        <dbReference type="Proteomes" id="UP001596056"/>
    </source>
</evidence>
<dbReference type="Pfam" id="PF00034">
    <property type="entry name" value="Cytochrom_C"/>
    <property type="match status" value="1"/>
</dbReference>
<evidence type="ECO:0000256" key="1">
    <source>
        <dbReference type="ARBA" id="ARBA00022617"/>
    </source>
</evidence>
<evidence type="ECO:0000259" key="5">
    <source>
        <dbReference type="PROSITE" id="PS51007"/>
    </source>
</evidence>
<evidence type="ECO:0000313" key="6">
    <source>
        <dbReference type="EMBL" id="MFC5567139.1"/>
    </source>
</evidence>
<dbReference type="InterPro" id="IPR009056">
    <property type="entry name" value="Cyt_c-like_dom"/>
</dbReference>
<dbReference type="Gene3D" id="1.10.760.10">
    <property type="entry name" value="Cytochrome c-like domain"/>
    <property type="match status" value="1"/>
</dbReference>
<evidence type="ECO:0000256" key="4">
    <source>
        <dbReference type="PROSITE-ProRule" id="PRU00433"/>
    </source>
</evidence>
<dbReference type="RefSeq" id="WP_209842204.1">
    <property type="nucleotide sequence ID" value="NZ_JAGGJP010000014.1"/>
</dbReference>
<dbReference type="SUPFAM" id="SSF46626">
    <property type="entry name" value="Cytochrome c"/>
    <property type="match status" value="1"/>
</dbReference>
<dbReference type="PANTHER" id="PTHR35008">
    <property type="entry name" value="BLL4482 PROTEIN-RELATED"/>
    <property type="match status" value="1"/>
</dbReference>
<keyword evidence="3 4" id="KW-0408">Iron</keyword>
<dbReference type="Proteomes" id="UP001596056">
    <property type="component" value="Unassembled WGS sequence"/>
</dbReference>
<organism evidence="6 7">
    <name type="scientific">Rubellimicrobium aerolatum</name>
    <dbReference type="NCBI Taxonomy" id="490979"/>
    <lineage>
        <taxon>Bacteria</taxon>
        <taxon>Pseudomonadati</taxon>
        <taxon>Pseudomonadota</taxon>
        <taxon>Alphaproteobacteria</taxon>
        <taxon>Rhodobacterales</taxon>
        <taxon>Roseobacteraceae</taxon>
        <taxon>Rubellimicrobium</taxon>
    </lineage>
</organism>
<dbReference type="PROSITE" id="PS51007">
    <property type="entry name" value="CYTC"/>
    <property type="match status" value="1"/>
</dbReference>
<evidence type="ECO:0000256" key="3">
    <source>
        <dbReference type="ARBA" id="ARBA00023004"/>
    </source>
</evidence>
<keyword evidence="2 4" id="KW-0479">Metal-binding</keyword>
<reference evidence="7" key="1">
    <citation type="journal article" date="2019" name="Int. J. Syst. Evol. Microbiol.">
        <title>The Global Catalogue of Microorganisms (GCM) 10K type strain sequencing project: providing services to taxonomists for standard genome sequencing and annotation.</title>
        <authorList>
            <consortium name="The Broad Institute Genomics Platform"/>
            <consortium name="The Broad Institute Genome Sequencing Center for Infectious Disease"/>
            <person name="Wu L."/>
            <person name="Ma J."/>
        </authorList>
    </citation>
    <scope>NUCLEOTIDE SEQUENCE [LARGE SCALE GENOMIC DNA]</scope>
    <source>
        <strain evidence="7">KACC 11588</strain>
    </source>
</reference>
<comment type="caution">
    <text evidence="6">The sequence shown here is derived from an EMBL/GenBank/DDBJ whole genome shotgun (WGS) entry which is preliminary data.</text>
</comment>
<keyword evidence="1 4" id="KW-0349">Heme</keyword>
<keyword evidence="7" id="KW-1185">Reference proteome</keyword>
<proteinExistence type="predicted"/>
<feature type="domain" description="Cytochrome c" evidence="5">
    <location>
        <begin position="53"/>
        <end position="150"/>
    </location>
</feature>
<accession>A0ABW0SER8</accession>
<dbReference type="InterPro" id="IPR051459">
    <property type="entry name" value="Cytochrome_c-type_DH"/>
</dbReference>
<evidence type="ECO:0000256" key="2">
    <source>
        <dbReference type="ARBA" id="ARBA00022723"/>
    </source>
</evidence>